<dbReference type="InterPro" id="IPR018490">
    <property type="entry name" value="cNMP-bd_dom_sf"/>
</dbReference>
<dbReference type="PANTHER" id="PTHR24567">
    <property type="entry name" value="CRP FAMILY TRANSCRIPTIONAL REGULATORY PROTEIN"/>
    <property type="match status" value="1"/>
</dbReference>
<dbReference type="InterPro" id="IPR014710">
    <property type="entry name" value="RmlC-like_jellyroll"/>
</dbReference>
<dbReference type="GO" id="GO:0005829">
    <property type="term" value="C:cytosol"/>
    <property type="evidence" value="ECO:0007669"/>
    <property type="project" value="TreeGrafter"/>
</dbReference>
<dbReference type="Gene3D" id="1.10.10.10">
    <property type="entry name" value="Winged helix-like DNA-binding domain superfamily/Winged helix DNA-binding domain"/>
    <property type="match status" value="1"/>
</dbReference>
<dbReference type="Pfam" id="PF13545">
    <property type="entry name" value="HTH_Crp_2"/>
    <property type="match status" value="1"/>
</dbReference>
<dbReference type="Proteomes" id="UP001163166">
    <property type="component" value="Chromosome"/>
</dbReference>
<dbReference type="PROSITE" id="PS51063">
    <property type="entry name" value="HTH_CRP_2"/>
    <property type="match status" value="1"/>
</dbReference>
<organism evidence="5 6">
    <name type="scientific">Rhodopseudomonas palustris</name>
    <dbReference type="NCBI Taxonomy" id="1076"/>
    <lineage>
        <taxon>Bacteria</taxon>
        <taxon>Pseudomonadati</taxon>
        <taxon>Pseudomonadota</taxon>
        <taxon>Alphaproteobacteria</taxon>
        <taxon>Hyphomicrobiales</taxon>
        <taxon>Nitrobacteraceae</taxon>
        <taxon>Rhodopseudomonas</taxon>
    </lineage>
</organism>
<feature type="domain" description="HTH crp-type" evidence="4">
    <location>
        <begin position="149"/>
        <end position="215"/>
    </location>
</feature>
<keyword evidence="2" id="KW-0238">DNA-binding</keyword>
<dbReference type="InterPro" id="IPR012318">
    <property type="entry name" value="HTH_CRP"/>
</dbReference>
<evidence type="ECO:0000313" key="5">
    <source>
        <dbReference type="EMBL" id="UYO38102.1"/>
    </source>
</evidence>
<dbReference type="InterPro" id="IPR000595">
    <property type="entry name" value="cNMP-bd_dom"/>
</dbReference>
<dbReference type="EMBL" id="CP076676">
    <property type="protein sequence ID" value="UYO38102.1"/>
    <property type="molecule type" value="Genomic_DNA"/>
</dbReference>
<dbReference type="CDD" id="cd00038">
    <property type="entry name" value="CAP_ED"/>
    <property type="match status" value="1"/>
</dbReference>
<proteinExistence type="predicted"/>
<dbReference type="InterPro" id="IPR036388">
    <property type="entry name" value="WH-like_DNA-bd_sf"/>
</dbReference>
<name>A0AAX3DVV1_RHOPL</name>
<evidence type="ECO:0000256" key="1">
    <source>
        <dbReference type="ARBA" id="ARBA00023015"/>
    </source>
</evidence>
<dbReference type="InterPro" id="IPR036390">
    <property type="entry name" value="WH_DNA-bd_sf"/>
</dbReference>
<gene>
    <name evidence="5" type="ORF">KQX62_15305</name>
</gene>
<evidence type="ECO:0000256" key="3">
    <source>
        <dbReference type="ARBA" id="ARBA00023163"/>
    </source>
</evidence>
<evidence type="ECO:0000313" key="6">
    <source>
        <dbReference type="Proteomes" id="UP001163166"/>
    </source>
</evidence>
<reference evidence="5" key="1">
    <citation type="journal article" date="2022" name="Biol. Control">
        <title>In silico genomic analysis of Rhodopseudomonas palustris strains revealed potential biocontrol agents and crop yield enhancers.</title>
        <authorList>
            <person name="Surachat K."/>
            <person name="Kantachote D."/>
            <person name="Deachamag P."/>
            <person name="Wonglapsuwan M."/>
        </authorList>
    </citation>
    <scope>NUCLEOTIDE SEQUENCE</scope>
    <source>
        <strain evidence="5">TLS06</strain>
    </source>
</reference>
<protein>
    <submittedName>
        <fullName evidence="5">Crp/Fnr family transcriptional regulator</fullName>
    </submittedName>
</protein>
<accession>A0AAX3DVV1</accession>
<dbReference type="AlphaFoldDB" id="A0AAX3DVV1"/>
<dbReference type="RefSeq" id="WP_264052554.1">
    <property type="nucleotide sequence ID" value="NZ_CP076676.1"/>
</dbReference>
<dbReference type="GO" id="GO:0003677">
    <property type="term" value="F:DNA binding"/>
    <property type="evidence" value="ECO:0007669"/>
    <property type="project" value="UniProtKB-KW"/>
</dbReference>
<sequence length="258" mass="28594">MANDLQASSPAVRNRILAQLAPDDFEALKPLLRPVEFRGRAVLQEANRRVECVHFIEDGLVSHLSGTRTDFVETAMVGYFGYVGVPLVLGADVASQRSVVCMPGTALRVEAEDLARLMADRPQIREEMLRYVPALIAQNTQSVLCAAKHEINQRLARWLLLANDRIQSDVLYITHELLASSMGVRRASITNALLQLEAEGVVEKRRGAVRIVDRQALESRTCDCYHIVREAYDRTRTVECCGHDGADHSHHGLVAGTA</sequence>
<dbReference type="InterPro" id="IPR050397">
    <property type="entry name" value="Env_Response_Regulators"/>
</dbReference>
<dbReference type="SUPFAM" id="SSF46785">
    <property type="entry name" value="Winged helix' DNA-binding domain"/>
    <property type="match status" value="1"/>
</dbReference>
<dbReference type="SUPFAM" id="SSF51206">
    <property type="entry name" value="cAMP-binding domain-like"/>
    <property type="match status" value="1"/>
</dbReference>
<keyword evidence="3" id="KW-0804">Transcription</keyword>
<dbReference type="GO" id="GO:0003700">
    <property type="term" value="F:DNA-binding transcription factor activity"/>
    <property type="evidence" value="ECO:0007669"/>
    <property type="project" value="TreeGrafter"/>
</dbReference>
<keyword evidence="1" id="KW-0805">Transcription regulation</keyword>
<dbReference type="Gene3D" id="2.60.120.10">
    <property type="entry name" value="Jelly Rolls"/>
    <property type="match status" value="1"/>
</dbReference>
<dbReference type="PANTHER" id="PTHR24567:SF74">
    <property type="entry name" value="HTH-TYPE TRANSCRIPTIONAL REGULATOR ARCR"/>
    <property type="match status" value="1"/>
</dbReference>
<evidence type="ECO:0000256" key="2">
    <source>
        <dbReference type="ARBA" id="ARBA00023125"/>
    </source>
</evidence>
<evidence type="ECO:0000259" key="4">
    <source>
        <dbReference type="PROSITE" id="PS51063"/>
    </source>
</evidence>